<dbReference type="KEGG" id="smo:SELMODRAFT_428599"/>
<accession>D8T3D5</accession>
<dbReference type="AlphaFoldDB" id="D8T3D5"/>
<name>D8T3D5_SELML</name>
<dbReference type="PROSITE" id="PS51032">
    <property type="entry name" value="AP2_ERF"/>
    <property type="match status" value="1"/>
</dbReference>
<dbReference type="PANTHER" id="PTHR31677">
    <property type="entry name" value="AP2 DOMAIN CLASS TRANSCRIPTION FACTOR"/>
    <property type="match status" value="1"/>
</dbReference>
<dbReference type="GO" id="GO:0003700">
    <property type="term" value="F:DNA-binding transcription factor activity"/>
    <property type="evidence" value="ECO:0007669"/>
    <property type="project" value="InterPro"/>
</dbReference>
<dbReference type="InterPro" id="IPR036955">
    <property type="entry name" value="AP2/ERF_dom_sf"/>
</dbReference>
<dbReference type="GO" id="GO:0003677">
    <property type="term" value="F:DNA binding"/>
    <property type="evidence" value="ECO:0007669"/>
    <property type="project" value="UniProtKB-KW"/>
</dbReference>
<dbReference type="eggNOG" id="ENOG502S2TQ">
    <property type="taxonomic scope" value="Eukaryota"/>
</dbReference>
<evidence type="ECO:0000313" key="8">
    <source>
        <dbReference type="EMBL" id="EFJ08814.1"/>
    </source>
</evidence>
<dbReference type="EMBL" id="GL377669">
    <property type="protein sequence ID" value="EFJ08814.1"/>
    <property type="molecule type" value="Genomic_DNA"/>
</dbReference>
<evidence type="ECO:0000256" key="1">
    <source>
        <dbReference type="ARBA" id="ARBA00004123"/>
    </source>
</evidence>
<keyword evidence="9" id="KW-1185">Reference proteome</keyword>
<evidence type="ECO:0000256" key="6">
    <source>
        <dbReference type="SAM" id="MobiDB-lite"/>
    </source>
</evidence>
<gene>
    <name evidence="8" type="ORF">SELMODRAFT_428599</name>
</gene>
<dbReference type="SUPFAM" id="SSF54171">
    <property type="entry name" value="DNA-binding domain"/>
    <property type="match status" value="1"/>
</dbReference>
<dbReference type="PRINTS" id="PR00367">
    <property type="entry name" value="ETHRSPELEMNT"/>
</dbReference>
<sequence>MALHEVLTGIKEEPRSFPSSPMLFDQDHCHDSFDHLLYAGGAAGSSSFNLRPAGPRRHDQEFCSQLDALALDHNPCTSPIPSPGHSSSSSLDGIAAVVGQRILFGGGGGATADSTSSSSSHHHRHHHDHPVTPRYNAAATTNYRCSVPDSSRQDDMDLMVGQEHFSESHGHCFLDDHTFYGSRRGHSELDLDRSLSSKRTSHTTIDSLAAAAAAAGYSLASSSPDPPNGAAVSAATGAANPGRVFRGVRKRPWGRWSAEIRDRIGRCRHWLGTFDTPEDAARAYDAAARKLRGAKARTNFAIPSSSGQPIIPPAVSHHHHQQQQQQSKCHGTNILLSSSSSSSGYQHQQHSYDLDLKLKLWNSSNSSSSYRRS</sequence>
<comment type="subcellular location">
    <subcellularLocation>
        <location evidence="1">Nucleus</location>
    </subcellularLocation>
</comment>
<dbReference type="HOGENOM" id="CLU_744744_0_0_1"/>
<evidence type="ECO:0000313" key="9">
    <source>
        <dbReference type="Proteomes" id="UP000001514"/>
    </source>
</evidence>
<evidence type="ECO:0000256" key="3">
    <source>
        <dbReference type="ARBA" id="ARBA00023125"/>
    </source>
</evidence>
<dbReference type="FunFam" id="3.30.730.10:FF:000001">
    <property type="entry name" value="Ethylene-responsive transcription factor 2"/>
    <property type="match status" value="1"/>
</dbReference>
<feature type="domain" description="AP2/ERF" evidence="7">
    <location>
        <begin position="244"/>
        <end position="301"/>
    </location>
</feature>
<feature type="region of interest" description="Disordered" evidence="6">
    <location>
        <begin position="107"/>
        <end position="135"/>
    </location>
</feature>
<dbReference type="CDD" id="cd00018">
    <property type="entry name" value="AP2"/>
    <property type="match status" value="1"/>
</dbReference>
<evidence type="ECO:0000256" key="4">
    <source>
        <dbReference type="ARBA" id="ARBA00023163"/>
    </source>
</evidence>
<protein>
    <recommendedName>
        <fullName evidence="7">AP2/ERF domain-containing protein</fullName>
    </recommendedName>
</protein>
<dbReference type="GO" id="GO:0005634">
    <property type="term" value="C:nucleus"/>
    <property type="evidence" value="ECO:0007669"/>
    <property type="project" value="UniProtKB-SubCell"/>
</dbReference>
<dbReference type="Proteomes" id="UP000001514">
    <property type="component" value="Unassembled WGS sequence"/>
</dbReference>
<feature type="region of interest" description="Disordered" evidence="6">
    <location>
        <begin position="300"/>
        <end position="329"/>
    </location>
</feature>
<proteinExistence type="predicted"/>
<dbReference type="InterPro" id="IPR016177">
    <property type="entry name" value="DNA-bd_dom_sf"/>
</dbReference>
<keyword evidence="3" id="KW-0238">DNA-binding</keyword>
<keyword evidence="4" id="KW-0804">Transcription</keyword>
<dbReference type="Pfam" id="PF00847">
    <property type="entry name" value="AP2"/>
    <property type="match status" value="1"/>
</dbReference>
<dbReference type="Gramene" id="EFJ08814">
    <property type="protein sequence ID" value="EFJ08814"/>
    <property type="gene ID" value="SELMODRAFT_428599"/>
</dbReference>
<dbReference type="SMART" id="SM00380">
    <property type="entry name" value="AP2"/>
    <property type="match status" value="1"/>
</dbReference>
<reference evidence="8 9" key="1">
    <citation type="journal article" date="2011" name="Science">
        <title>The Selaginella genome identifies genetic changes associated with the evolution of vascular plants.</title>
        <authorList>
            <person name="Banks J.A."/>
            <person name="Nishiyama T."/>
            <person name="Hasebe M."/>
            <person name="Bowman J.L."/>
            <person name="Gribskov M."/>
            <person name="dePamphilis C."/>
            <person name="Albert V.A."/>
            <person name="Aono N."/>
            <person name="Aoyama T."/>
            <person name="Ambrose B.A."/>
            <person name="Ashton N.W."/>
            <person name="Axtell M.J."/>
            <person name="Barker E."/>
            <person name="Barker M.S."/>
            <person name="Bennetzen J.L."/>
            <person name="Bonawitz N.D."/>
            <person name="Chapple C."/>
            <person name="Cheng C."/>
            <person name="Correa L.G."/>
            <person name="Dacre M."/>
            <person name="DeBarry J."/>
            <person name="Dreyer I."/>
            <person name="Elias M."/>
            <person name="Engstrom E.M."/>
            <person name="Estelle M."/>
            <person name="Feng L."/>
            <person name="Finet C."/>
            <person name="Floyd S.K."/>
            <person name="Frommer W.B."/>
            <person name="Fujita T."/>
            <person name="Gramzow L."/>
            <person name="Gutensohn M."/>
            <person name="Harholt J."/>
            <person name="Hattori M."/>
            <person name="Heyl A."/>
            <person name="Hirai T."/>
            <person name="Hiwatashi Y."/>
            <person name="Ishikawa M."/>
            <person name="Iwata M."/>
            <person name="Karol K.G."/>
            <person name="Koehler B."/>
            <person name="Kolukisaoglu U."/>
            <person name="Kubo M."/>
            <person name="Kurata T."/>
            <person name="Lalonde S."/>
            <person name="Li K."/>
            <person name="Li Y."/>
            <person name="Litt A."/>
            <person name="Lyons E."/>
            <person name="Manning G."/>
            <person name="Maruyama T."/>
            <person name="Michael T.P."/>
            <person name="Mikami K."/>
            <person name="Miyazaki S."/>
            <person name="Morinaga S."/>
            <person name="Murata T."/>
            <person name="Mueller-Roeber B."/>
            <person name="Nelson D.R."/>
            <person name="Obara M."/>
            <person name="Oguri Y."/>
            <person name="Olmstead R.G."/>
            <person name="Onodera N."/>
            <person name="Petersen B.L."/>
            <person name="Pils B."/>
            <person name="Prigge M."/>
            <person name="Rensing S.A."/>
            <person name="Riano-Pachon D.M."/>
            <person name="Roberts A.W."/>
            <person name="Sato Y."/>
            <person name="Scheller H.V."/>
            <person name="Schulz B."/>
            <person name="Schulz C."/>
            <person name="Shakirov E.V."/>
            <person name="Shibagaki N."/>
            <person name="Shinohara N."/>
            <person name="Shippen D.E."/>
            <person name="Soerensen I."/>
            <person name="Sotooka R."/>
            <person name="Sugimoto N."/>
            <person name="Sugita M."/>
            <person name="Sumikawa N."/>
            <person name="Tanurdzic M."/>
            <person name="Theissen G."/>
            <person name="Ulvskov P."/>
            <person name="Wakazuki S."/>
            <person name="Weng J.K."/>
            <person name="Willats W.W."/>
            <person name="Wipf D."/>
            <person name="Wolf P.G."/>
            <person name="Yang L."/>
            <person name="Zimmer A.D."/>
            <person name="Zhu Q."/>
            <person name="Mitros T."/>
            <person name="Hellsten U."/>
            <person name="Loque D."/>
            <person name="Otillar R."/>
            <person name="Salamov A."/>
            <person name="Schmutz J."/>
            <person name="Shapiro H."/>
            <person name="Lindquist E."/>
            <person name="Lucas S."/>
            <person name="Rokhsar D."/>
            <person name="Grigoriev I.V."/>
        </authorList>
    </citation>
    <scope>NUCLEOTIDE SEQUENCE [LARGE SCALE GENOMIC DNA]</scope>
</reference>
<evidence type="ECO:0000259" key="7">
    <source>
        <dbReference type="PROSITE" id="PS51032"/>
    </source>
</evidence>
<evidence type="ECO:0000256" key="5">
    <source>
        <dbReference type="ARBA" id="ARBA00023242"/>
    </source>
</evidence>
<keyword evidence="5" id="KW-0539">Nucleus</keyword>
<keyword evidence="2" id="KW-0805">Transcription regulation</keyword>
<evidence type="ECO:0000256" key="2">
    <source>
        <dbReference type="ARBA" id="ARBA00023015"/>
    </source>
</evidence>
<dbReference type="InterPro" id="IPR001471">
    <property type="entry name" value="AP2/ERF_dom"/>
</dbReference>
<dbReference type="PANTHER" id="PTHR31677:SF75">
    <property type="entry name" value="ETHYLENE-RESPONSIVE TRANSCRIPTION FACTOR ERF084"/>
    <property type="match status" value="1"/>
</dbReference>
<organism evidence="9">
    <name type="scientific">Selaginella moellendorffii</name>
    <name type="common">Spikemoss</name>
    <dbReference type="NCBI Taxonomy" id="88036"/>
    <lineage>
        <taxon>Eukaryota</taxon>
        <taxon>Viridiplantae</taxon>
        <taxon>Streptophyta</taxon>
        <taxon>Embryophyta</taxon>
        <taxon>Tracheophyta</taxon>
        <taxon>Lycopodiopsida</taxon>
        <taxon>Selaginellales</taxon>
        <taxon>Selaginellaceae</taxon>
        <taxon>Selaginella</taxon>
    </lineage>
</organism>
<dbReference type="Gene3D" id="3.30.730.10">
    <property type="entry name" value="AP2/ERF domain"/>
    <property type="match status" value="1"/>
</dbReference>
<dbReference type="InParanoid" id="D8T3D5"/>
<dbReference type="OrthoDB" id="1926799at2759"/>